<keyword evidence="8" id="KW-0862">Zinc</keyword>
<keyword evidence="5" id="KW-0479">Metal-binding</keyword>
<dbReference type="SUPFAM" id="SSF57716">
    <property type="entry name" value="Glucocorticoid receptor-like (DNA-binding domain)"/>
    <property type="match status" value="1"/>
</dbReference>
<dbReference type="GO" id="GO:0005524">
    <property type="term" value="F:ATP binding"/>
    <property type="evidence" value="ECO:0007669"/>
    <property type="project" value="UniProtKB-KW"/>
</dbReference>
<proteinExistence type="inferred from homology"/>
<evidence type="ECO:0000256" key="5">
    <source>
        <dbReference type="ARBA" id="ARBA00022723"/>
    </source>
</evidence>
<dbReference type="SUPFAM" id="SSF52540">
    <property type="entry name" value="P-loop containing nucleoside triphosphate hydrolases"/>
    <property type="match status" value="1"/>
</dbReference>
<dbReference type="GO" id="GO:0046872">
    <property type="term" value="F:metal ion binding"/>
    <property type="evidence" value="ECO:0007669"/>
    <property type="project" value="UniProtKB-KW"/>
</dbReference>
<accession>A0A5E8CI94</accession>
<dbReference type="InterPro" id="IPR020633">
    <property type="entry name" value="Thymidine_kinase_CS"/>
</dbReference>
<dbReference type="PANTHER" id="PTHR11441">
    <property type="entry name" value="THYMIDINE KINASE"/>
    <property type="match status" value="1"/>
</dbReference>
<dbReference type="EMBL" id="CABVLZ010000002">
    <property type="protein sequence ID" value="VVU94921.1"/>
    <property type="molecule type" value="Genomic_DNA"/>
</dbReference>
<keyword evidence="7 11" id="KW-0418">Kinase</keyword>
<dbReference type="EC" id="2.7.1.21" evidence="2"/>
<keyword evidence="9" id="KW-0067">ATP-binding</keyword>
<dbReference type="Pfam" id="PF00265">
    <property type="entry name" value="TK"/>
    <property type="match status" value="1"/>
</dbReference>
<name>A0A5E8CI94_9ZZZZ</name>
<evidence type="ECO:0000256" key="10">
    <source>
        <dbReference type="ARBA" id="ARBA00048254"/>
    </source>
</evidence>
<dbReference type="GO" id="GO:0046104">
    <property type="term" value="P:thymidine metabolic process"/>
    <property type="evidence" value="ECO:0007669"/>
    <property type="project" value="TreeGrafter"/>
</dbReference>
<organism evidence="11">
    <name type="scientific">seawater metagenome</name>
    <dbReference type="NCBI Taxonomy" id="1561972"/>
    <lineage>
        <taxon>unclassified sequences</taxon>
        <taxon>metagenomes</taxon>
        <taxon>ecological metagenomes</taxon>
    </lineage>
</organism>
<dbReference type="PIRSF" id="PIRSF035805">
    <property type="entry name" value="TK_cell"/>
    <property type="match status" value="1"/>
</dbReference>
<keyword evidence="6" id="KW-0547">Nucleotide-binding</keyword>
<protein>
    <recommendedName>
        <fullName evidence="2">thymidine kinase</fullName>
        <ecNumber evidence="2">2.7.1.21</ecNumber>
    </recommendedName>
</protein>
<evidence type="ECO:0000256" key="7">
    <source>
        <dbReference type="ARBA" id="ARBA00022777"/>
    </source>
</evidence>
<keyword evidence="4" id="KW-0808">Transferase</keyword>
<evidence type="ECO:0000256" key="9">
    <source>
        <dbReference type="ARBA" id="ARBA00022840"/>
    </source>
</evidence>
<evidence type="ECO:0000256" key="1">
    <source>
        <dbReference type="ARBA" id="ARBA00007587"/>
    </source>
</evidence>
<dbReference type="AlphaFoldDB" id="A0A5E8CI94"/>
<evidence type="ECO:0000256" key="4">
    <source>
        <dbReference type="ARBA" id="ARBA00022679"/>
    </source>
</evidence>
<dbReference type="Gene3D" id="3.40.50.300">
    <property type="entry name" value="P-loop containing nucleotide triphosphate hydrolases"/>
    <property type="match status" value="1"/>
</dbReference>
<dbReference type="GO" id="GO:0004797">
    <property type="term" value="F:thymidine kinase activity"/>
    <property type="evidence" value="ECO:0007669"/>
    <property type="project" value="UniProtKB-EC"/>
</dbReference>
<comment type="catalytic activity">
    <reaction evidence="10">
        <text>thymidine + ATP = dTMP + ADP + H(+)</text>
        <dbReference type="Rhea" id="RHEA:19129"/>
        <dbReference type="ChEBI" id="CHEBI:15378"/>
        <dbReference type="ChEBI" id="CHEBI:17748"/>
        <dbReference type="ChEBI" id="CHEBI:30616"/>
        <dbReference type="ChEBI" id="CHEBI:63528"/>
        <dbReference type="ChEBI" id="CHEBI:456216"/>
        <dbReference type="EC" id="2.7.1.21"/>
    </reaction>
</comment>
<gene>
    <name evidence="11" type="ORF">CPAV1605_646</name>
</gene>
<evidence type="ECO:0000256" key="3">
    <source>
        <dbReference type="ARBA" id="ARBA00022634"/>
    </source>
</evidence>
<dbReference type="GO" id="GO:0071897">
    <property type="term" value="P:DNA biosynthetic process"/>
    <property type="evidence" value="ECO:0007669"/>
    <property type="project" value="UniProtKB-KW"/>
</dbReference>
<sequence length="186" mass="21343">MNHNTKLQIIIGPMFSGKSTELIRLIREYKFIEAKIMVIKHSLDDSRYERSKLCTHDKQTEDCLSTNNLMNLTSTKEYLDAEVIFIEEAQFFDNLFEFVSEGLNEKKSFVVAGLDGDFKRNPFGDILKLIPLAEKVVKLNALCFFCKNGTEAPFTKRLIQSQDQQLVGGADSYASVCRYHYENKCC</sequence>
<dbReference type="PANTHER" id="PTHR11441:SF0">
    <property type="entry name" value="THYMIDINE KINASE, CYTOSOLIC"/>
    <property type="match status" value="1"/>
</dbReference>
<comment type="similarity">
    <text evidence="1">Belongs to the thymidine kinase family.</text>
</comment>
<dbReference type="InterPro" id="IPR001267">
    <property type="entry name" value="Thymidine_kinase"/>
</dbReference>
<dbReference type="InterPro" id="IPR027417">
    <property type="entry name" value="P-loop_NTPase"/>
</dbReference>
<keyword evidence="3" id="KW-0237">DNA synthesis</keyword>
<dbReference type="FunFam" id="3.40.50.300:FF:000948">
    <property type="entry name" value="Thymidine kinase"/>
    <property type="match status" value="1"/>
</dbReference>
<evidence type="ECO:0000256" key="6">
    <source>
        <dbReference type="ARBA" id="ARBA00022741"/>
    </source>
</evidence>
<evidence type="ECO:0000256" key="2">
    <source>
        <dbReference type="ARBA" id="ARBA00012118"/>
    </source>
</evidence>
<evidence type="ECO:0000256" key="8">
    <source>
        <dbReference type="ARBA" id="ARBA00022833"/>
    </source>
</evidence>
<dbReference type="PROSITE" id="PS00603">
    <property type="entry name" value="TK_CELLULAR_TYPE"/>
    <property type="match status" value="1"/>
</dbReference>
<reference evidence="11" key="1">
    <citation type="submission" date="2019-09" db="EMBL/GenBank/DDBJ databases">
        <authorList>
            <person name="Needham M D."/>
        </authorList>
    </citation>
    <scope>NUCLEOTIDE SEQUENCE</scope>
</reference>
<evidence type="ECO:0000313" key="11">
    <source>
        <dbReference type="EMBL" id="VVU94921.1"/>
    </source>
</evidence>
<dbReference type="Gene3D" id="3.30.60.20">
    <property type="match status" value="1"/>
</dbReference>